<name>A0A0N4X1R5_HAEPC</name>
<gene>
    <name evidence="1" type="ORF">HPLM_LOCUS18264</name>
</gene>
<evidence type="ECO:0000313" key="2">
    <source>
        <dbReference type="Proteomes" id="UP000268014"/>
    </source>
</evidence>
<evidence type="ECO:0000313" key="1">
    <source>
        <dbReference type="EMBL" id="VDO69998.1"/>
    </source>
</evidence>
<reference evidence="1 2" key="2">
    <citation type="submission" date="2018-11" db="EMBL/GenBank/DDBJ databases">
        <authorList>
            <consortium name="Pathogen Informatics"/>
        </authorList>
    </citation>
    <scope>NUCLEOTIDE SEQUENCE [LARGE SCALE GENOMIC DNA]</scope>
    <source>
        <strain evidence="1 2">MHpl1</strain>
    </source>
</reference>
<accession>A0A0N4X1R5</accession>
<reference evidence="3" key="1">
    <citation type="submission" date="2017-02" db="UniProtKB">
        <authorList>
            <consortium name="WormBaseParasite"/>
        </authorList>
    </citation>
    <scope>IDENTIFICATION</scope>
</reference>
<evidence type="ECO:0000313" key="3">
    <source>
        <dbReference type="WBParaSite" id="HPLM_0001827201-mRNA-1"/>
    </source>
</evidence>
<dbReference type="Proteomes" id="UP000268014">
    <property type="component" value="Unassembled WGS sequence"/>
</dbReference>
<dbReference type="EMBL" id="UZAF01020448">
    <property type="protein sequence ID" value="VDO69998.1"/>
    <property type="molecule type" value="Genomic_DNA"/>
</dbReference>
<protein>
    <submittedName>
        <fullName evidence="3">Rho-GAP domain-containing protein</fullName>
    </submittedName>
</protein>
<organism evidence="3">
    <name type="scientific">Haemonchus placei</name>
    <name type="common">Barber's pole worm</name>
    <dbReference type="NCBI Taxonomy" id="6290"/>
    <lineage>
        <taxon>Eukaryota</taxon>
        <taxon>Metazoa</taxon>
        <taxon>Ecdysozoa</taxon>
        <taxon>Nematoda</taxon>
        <taxon>Chromadorea</taxon>
        <taxon>Rhabditida</taxon>
        <taxon>Rhabditina</taxon>
        <taxon>Rhabditomorpha</taxon>
        <taxon>Strongyloidea</taxon>
        <taxon>Trichostrongylidae</taxon>
        <taxon>Haemonchus</taxon>
    </lineage>
</organism>
<keyword evidence="2" id="KW-1185">Reference proteome</keyword>
<dbReference type="WBParaSite" id="HPLM_0001827201-mRNA-1">
    <property type="protein sequence ID" value="HPLM_0001827201-mRNA-1"/>
    <property type="gene ID" value="HPLM_0001827201"/>
</dbReference>
<dbReference type="AlphaFoldDB" id="A0A0N4X1R5"/>
<sequence>AISLVQDVPPRHAVGQLLPLPHDVCALVRAVFAVHRQLIVFSTELLYDRHVVHIVDSRPMLCQVQIRSRCSDGRC</sequence>
<proteinExistence type="predicted"/>